<comment type="subcellular location">
    <subcellularLocation>
        <location evidence="1">Membrane</location>
        <topology evidence="1">Multi-pass membrane protein</topology>
    </subcellularLocation>
</comment>
<feature type="domain" description="RING-CH-type" evidence="12">
    <location>
        <begin position="78"/>
        <end position="137"/>
    </location>
</feature>
<dbReference type="Pfam" id="PF12906">
    <property type="entry name" value="RINGv"/>
    <property type="match status" value="1"/>
</dbReference>
<protein>
    <submittedName>
        <fullName evidence="13">AAEL000725-PA</fullName>
    </submittedName>
</protein>
<dbReference type="GO" id="GO:0008270">
    <property type="term" value="F:zinc ion binding"/>
    <property type="evidence" value="ECO:0007669"/>
    <property type="project" value="UniProtKB-KW"/>
</dbReference>
<dbReference type="PANTHER" id="PTHR46065:SF3">
    <property type="entry name" value="FI20425P1"/>
    <property type="match status" value="1"/>
</dbReference>
<keyword evidence="4" id="KW-0479">Metal-binding</keyword>
<evidence type="ECO:0000256" key="3">
    <source>
        <dbReference type="ARBA" id="ARBA00022692"/>
    </source>
</evidence>
<organism evidence="13 14">
    <name type="scientific">Aedes aegypti</name>
    <name type="common">Yellowfever mosquito</name>
    <name type="synonym">Culex aegypti</name>
    <dbReference type="NCBI Taxonomy" id="7159"/>
    <lineage>
        <taxon>Eukaryota</taxon>
        <taxon>Metazoa</taxon>
        <taxon>Ecdysozoa</taxon>
        <taxon>Arthropoda</taxon>
        <taxon>Hexapoda</taxon>
        <taxon>Insecta</taxon>
        <taxon>Pterygota</taxon>
        <taxon>Neoptera</taxon>
        <taxon>Endopterygota</taxon>
        <taxon>Diptera</taxon>
        <taxon>Nematocera</taxon>
        <taxon>Culicoidea</taxon>
        <taxon>Culicidae</taxon>
        <taxon>Culicinae</taxon>
        <taxon>Aedini</taxon>
        <taxon>Aedes</taxon>
        <taxon>Stegomyia</taxon>
    </lineage>
</organism>
<evidence type="ECO:0000256" key="2">
    <source>
        <dbReference type="ARBA" id="ARBA00022679"/>
    </source>
</evidence>
<proteinExistence type="predicted"/>
<dbReference type="InterPro" id="IPR013083">
    <property type="entry name" value="Znf_RING/FYVE/PHD"/>
</dbReference>
<name>Q17ND3_AEDAE</name>
<dbReference type="OMA" id="QAVRLFW"/>
<dbReference type="CDD" id="cd16495">
    <property type="entry name" value="RING_CH-C4HC3_MARCH"/>
    <property type="match status" value="1"/>
</dbReference>
<reference evidence="13" key="2">
    <citation type="journal article" date="2007" name="Science">
        <title>Genome sequence of Aedes aegypti, a major arbovirus vector.</title>
        <authorList>
            <person name="Nene V."/>
            <person name="Wortman J.R."/>
            <person name="Lawson D."/>
            <person name="Haas B."/>
            <person name="Kodira C."/>
            <person name="Tu Z.J."/>
            <person name="Loftus B."/>
            <person name="Xi Z."/>
            <person name="Megy K."/>
            <person name="Grabherr M."/>
            <person name="Ren Q."/>
            <person name="Zdobnov E.M."/>
            <person name="Lobo N.F."/>
            <person name="Campbell K.S."/>
            <person name="Brown S.E."/>
            <person name="Bonaldo M.F."/>
            <person name="Zhu J."/>
            <person name="Sinkins S.P."/>
            <person name="Hogenkamp D.G."/>
            <person name="Amedeo P."/>
            <person name="Arensburger P."/>
            <person name="Atkinson P.W."/>
            <person name="Bidwell S."/>
            <person name="Biedler J."/>
            <person name="Birney E."/>
            <person name="Bruggner R.V."/>
            <person name="Costas J."/>
            <person name="Coy M.R."/>
            <person name="Crabtree J."/>
            <person name="Crawford M."/>
            <person name="Debruyn B."/>
            <person name="Decaprio D."/>
            <person name="Eiglmeier K."/>
            <person name="Eisenstadt E."/>
            <person name="El-Dorry H."/>
            <person name="Gelbart W.M."/>
            <person name="Gomes S.L."/>
            <person name="Hammond M."/>
            <person name="Hannick L.I."/>
            <person name="Hogan J.R."/>
            <person name="Holmes M.H."/>
            <person name="Jaffe D."/>
            <person name="Johnston J.S."/>
            <person name="Kennedy R.C."/>
            <person name="Koo H."/>
            <person name="Kravitz S."/>
            <person name="Kriventseva E.V."/>
            <person name="Kulp D."/>
            <person name="Labutti K."/>
            <person name="Lee E."/>
            <person name="Li S."/>
            <person name="Lovin D.D."/>
            <person name="Mao C."/>
            <person name="Mauceli E."/>
            <person name="Menck C.F."/>
            <person name="Miller J.R."/>
            <person name="Montgomery P."/>
            <person name="Mori A."/>
            <person name="Nascimento A.L."/>
            <person name="Naveira H.F."/>
            <person name="Nusbaum C."/>
            <person name="O'leary S."/>
            <person name="Orvis J."/>
            <person name="Pertea M."/>
            <person name="Quesneville H."/>
            <person name="Reidenbach K.R."/>
            <person name="Rogers Y.H."/>
            <person name="Roth C.W."/>
            <person name="Schneider J.R."/>
            <person name="Schatz M."/>
            <person name="Shumway M."/>
            <person name="Stanke M."/>
            <person name="Stinson E.O."/>
            <person name="Tubio J.M."/>
            <person name="Vanzee J.P."/>
            <person name="Verjovski-Almeida S."/>
            <person name="Werner D."/>
            <person name="White O."/>
            <person name="Wyder S."/>
            <person name="Zeng Q."/>
            <person name="Zhao Q."/>
            <person name="Zhao Y."/>
            <person name="Hill C.A."/>
            <person name="Raikhel A.S."/>
            <person name="Soares M.B."/>
            <person name="Knudson D.L."/>
            <person name="Lee N.H."/>
            <person name="Galagan J."/>
            <person name="Salzberg S.L."/>
            <person name="Paulsen I.T."/>
            <person name="Dimopoulos G."/>
            <person name="Collins F.H."/>
            <person name="Birren B."/>
            <person name="Fraser-Liggett C.M."/>
            <person name="Severson D.W."/>
        </authorList>
    </citation>
    <scope>NUCLEOTIDE SEQUENCE [LARGE SCALE GENOMIC DNA]</scope>
    <source>
        <strain evidence="13">Liverpool</strain>
    </source>
</reference>
<keyword evidence="6" id="KW-0833">Ubl conjugation pathway</keyword>
<dbReference type="eggNOG" id="KOG1609">
    <property type="taxonomic scope" value="Eukaryota"/>
</dbReference>
<dbReference type="EMBL" id="CH477200">
    <property type="protein sequence ID" value="EAT48202.1"/>
    <property type="molecule type" value="Genomic_DNA"/>
</dbReference>
<dbReference type="GO" id="GO:0016740">
    <property type="term" value="F:transferase activity"/>
    <property type="evidence" value="ECO:0007669"/>
    <property type="project" value="UniProtKB-KW"/>
</dbReference>
<dbReference type="SMART" id="SM00744">
    <property type="entry name" value="RINGv"/>
    <property type="match status" value="1"/>
</dbReference>
<feature type="region of interest" description="Disordered" evidence="10">
    <location>
        <begin position="55"/>
        <end position="75"/>
    </location>
</feature>
<evidence type="ECO:0000313" key="14">
    <source>
        <dbReference type="Proteomes" id="UP000682892"/>
    </source>
</evidence>
<dbReference type="GO" id="GO:0016020">
    <property type="term" value="C:membrane"/>
    <property type="evidence" value="ECO:0007669"/>
    <property type="project" value="UniProtKB-SubCell"/>
</dbReference>
<evidence type="ECO:0000256" key="10">
    <source>
        <dbReference type="SAM" id="MobiDB-lite"/>
    </source>
</evidence>
<dbReference type="PaxDb" id="7159-AAEL000725-PA"/>
<feature type="compositionally biased region" description="Polar residues" evidence="10">
    <location>
        <begin position="55"/>
        <end position="71"/>
    </location>
</feature>
<dbReference type="AlphaFoldDB" id="Q17ND3"/>
<reference evidence="13" key="3">
    <citation type="submission" date="2012-09" db="EMBL/GenBank/DDBJ databases">
        <authorList>
            <consortium name="VectorBase"/>
        </authorList>
    </citation>
    <scope>NUCLEOTIDE SEQUENCE</scope>
    <source>
        <strain evidence="13">Liverpool</strain>
    </source>
</reference>
<reference evidence="13" key="1">
    <citation type="submission" date="2005-10" db="EMBL/GenBank/DDBJ databases">
        <authorList>
            <person name="Loftus B.J."/>
            <person name="Nene V.M."/>
            <person name="Hannick L.I."/>
            <person name="Bidwell S."/>
            <person name="Haas B."/>
            <person name="Amedeo P."/>
            <person name="Orvis J."/>
            <person name="Wortman J.R."/>
            <person name="White O.R."/>
            <person name="Salzberg S."/>
            <person name="Shumway M."/>
            <person name="Koo H."/>
            <person name="Zhao Y."/>
            <person name="Holmes M."/>
            <person name="Miller J."/>
            <person name="Schatz M."/>
            <person name="Pop M."/>
            <person name="Pai G."/>
            <person name="Utterback T."/>
            <person name="Rogers Y.-H."/>
            <person name="Kravitz S."/>
            <person name="Fraser C.M."/>
        </authorList>
    </citation>
    <scope>NUCLEOTIDE SEQUENCE</scope>
    <source>
        <strain evidence="13">Liverpool</strain>
    </source>
</reference>
<keyword evidence="3 11" id="KW-0812">Transmembrane</keyword>
<dbReference type="HOGENOM" id="CLU_1090912_0_0_1"/>
<evidence type="ECO:0000256" key="8">
    <source>
        <dbReference type="ARBA" id="ARBA00022989"/>
    </source>
</evidence>
<evidence type="ECO:0000259" key="12">
    <source>
        <dbReference type="PROSITE" id="PS51292"/>
    </source>
</evidence>
<evidence type="ECO:0000256" key="6">
    <source>
        <dbReference type="ARBA" id="ARBA00022786"/>
    </source>
</evidence>
<evidence type="ECO:0000256" key="5">
    <source>
        <dbReference type="ARBA" id="ARBA00022771"/>
    </source>
</evidence>
<dbReference type="InterPro" id="IPR011016">
    <property type="entry name" value="Znf_RING-CH"/>
</dbReference>
<dbReference type="Proteomes" id="UP000682892">
    <property type="component" value="Unassembled WGS sequence"/>
</dbReference>
<evidence type="ECO:0000313" key="13">
    <source>
        <dbReference type="EMBL" id="EAT48202.1"/>
    </source>
</evidence>
<dbReference type="PANTHER" id="PTHR46065">
    <property type="entry name" value="E3 UBIQUITIN-PROTEIN LIGASE MARCH 2/3 FAMILY MEMBER"/>
    <property type="match status" value="1"/>
</dbReference>
<keyword evidence="7" id="KW-0862">Zinc</keyword>
<feature type="transmembrane region" description="Helical" evidence="11">
    <location>
        <begin position="193"/>
        <end position="212"/>
    </location>
</feature>
<accession>Q17ND3</accession>
<evidence type="ECO:0000256" key="11">
    <source>
        <dbReference type="SAM" id="Phobius"/>
    </source>
</evidence>
<dbReference type="VEuPathDB" id="VectorBase:AAEL000725"/>
<dbReference type="STRING" id="7159.Q17ND3"/>
<evidence type="ECO:0000256" key="7">
    <source>
        <dbReference type="ARBA" id="ARBA00022833"/>
    </source>
</evidence>
<dbReference type="SUPFAM" id="SSF57850">
    <property type="entry name" value="RING/U-box"/>
    <property type="match status" value="1"/>
</dbReference>
<keyword evidence="5" id="KW-0863">Zinc-finger</keyword>
<feature type="transmembrane region" description="Helical" evidence="11">
    <location>
        <begin position="160"/>
        <end position="181"/>
    </location>
</feature>
<evidence type="ECO:0000256" key="1">
    <source>
        <dbReference type="ARBA" id="ARBA00004141"/>
    </source>
</evidence>
<evidence type="ECO:0000256" key="9">
    <source>
        <dbReference type="ARBA" id="ARBA00023136"/>
    </source>
</evidence>
<dbReference type="PROSITE" id="PS51292">
    <property type="entry name" value="ZF_RING_CH"/>
    <property type="match status" value="1"/>
</dbReference>
<sequence>MTNQHEGGLLSGIQAVRLFWSVHDQRRRSSQLTQLAVSNPTIFVAVHIEQLPSPIQRSQNPSSEGSNCSESADSDDLEEFNERRFCRICRLSDEELIENVCDCKGTMAQIHERCLRMWTIYKRSQTCEICHSKFRWTFERKLLVKLSNWAIVANFFRRKYFWVLLRDFLNLLVLFGISALQNARLVTMIQEDQPNLVLPLALIGASVYDLYFSRWVMSRTLRAYNMVREYWILAHDDEFLGYFNEEYAVFGETHSEIENMLLAEYDAPD</sequence>
<evidence type="ECO:0000256" key="4">
    <source>
        <dbReference type="ARBA" id="ARBA00022723"/>
    </source>
</evidence>
<gene>
    <name evidence="13" type="ORF">AaeL_AAEL000725</name>
</gene>
<keyword evidence="8 11" id="KW-1133">Transmembrane helix</keyword>
<keyword evidence="2" id="KW-0808">Transferase</keyword>
<dbReference type="Gene3D" id="3.30.40.10">
    <property type="entry name" value="Zinc/RING finger domain, C3HC4 (zinc finger)"/>
    <property type="match status" value="1"/>
</dbReference>
<dbReference type="PhylomeDB" id="Q17ND3"/>
<keyword evidence="9 11" id="KW-0472">Membrane</keyword>